<evidence type="ECO:0000256" key="2">
    <source>
        <dbReference type="PROSITE-ProRule" id="PRU00869"/>
    </source>
</evidence>
<keyword evidence="8" id="KW-1185">Reference proteome</keyword>
<dbReference type="PROSITE" id="PS51512">
    <property type="entry name" value="DFDF"/>
    <property type="match status" value="1"/>
</dbReference>
<evidence type="ECO:0000313" key="8">
    <source>
        <dbReference type="Proteomes" id="UP001054252"/>
    </source>
</evidence>
<evidence type="ECO:0008006" key="9">
    <source>
        <dbReference type="Google" id="ProtNLM"/>
    </source>
</evidence>
<feature type="domain" description="TFG box profile" evidence="6">
    <location>
        <begin position="74"/>
        <end position="94"/>
    </location>
</feature>
<evidence type="ECO:0000256" key="3">
    <source>
        <dbReference type="SAM" id="MobiDB-lite"/>
    </source>
</evidence>
<dbReference type="PROSITE" id="PS51513">
    <property type="entry name" value="FFD"/>
    <property type="match status" value="1"/>
</dbReference>
<proteinExistence type="predicted"/>
<feature type="compositionally biased region" description="Basic and acidic residues" evidence="3">
    <location>
        <begin position="78"/>
        <end position="87"/>
    </location>
</feature>
<evidence type="ECO:0000259" key="5">
    <source>
        <dbReference type="PROSITE" id="PS51513"/>
    </source>
</evidence>
<accession>A0AAV5HWR0</accession>
<dbReference type="PROSITE" id="PS51536">
    <property type="entry name" value="TFG"/>
    <property type="match status" value="1"/>
</dbReference>
<dbReference type="InterPro" id="IPR025761">
    <property type="entry name" value="FFD_box"/>
</dbReference>
<dbReference type="GO" id="GO:0034063">
    <property type="term" value="P:stress granule assembly"/>
    <property type="evidence" value="ECO:0007669"/>
    <property type="project" value="TreeGrafter"/>
</dbReference>
<dbReference type="GO" id="GO:0003729">
    <property type="term" value="F:mRNA binding"/>
    <property type="evidence" value="ECO:0007669"/>
    <property type="project" value="TreeGrafter"/>
</dbReference>
<dbReference type="EMBL" id="BPVZ01000004">
    <property type="protein sequence ID" value="GKU90409.1"/>
    <property type="molecule type" value="Genomic_DNA"/>
</dbReference>
<gene>
    <name evidence="7" type="ORF">SLEP1_g4405</name>
</gene>
<dbReference type="GO" id="GO:0033962">
    <property type="term" value="P:P-body assembly"/>
    <property type="evidence" value="ECO:0007669"/>
    <property type="project" value="TreeGrafter"/>
</dbReference>
<dbReference type="PANTHER" id="PTHR13586:SF0">
    <property type="entry name" value="TRAILER HITCH, ISOFORM H"/>
    <property type="match status" value="1"/>
</dbReference>
<protein>
    <recommendedName>
        <fullName evidence="9">Glycine-rich protein</fullName>
    </recommendedName>
</protein>
<dbReference type="GO" id="GO:0000932">
    <property type="term" value="C:P-body"/>
    <property type="evidence" value="ECO:0007669"/>
    <property type="project" value="TreeGrafter"/>
</dbReference>
<reference evidence="7 8" key="1">
    <citation type="journal article" date="2021" name="Commun. Biol.">
        <title>The genome of Shorea leprosula (Dipterocarpaceae) highlights the ecological relevance of drought in aseasonal tropical rainforests.</title>
        <authorList>
            <person name="Ng K.K.S."/>
            <person name="Kobayashi M.J."/>
            <person name="Fawcett J.A."/>
            <person name="Hatakeyama M."/>
            <person name="Paape T."/>
            <person name="Ng C.H."/>
            <person name="Ang C.C."/>
            <person name="Tnah L.H."/>
            <person name="Lee C.T."/>
            <person name="Nishiyama T."/>
            <person name="Sese J."/>
            <person name="O'Brien M.J."/>
            <person name="Copetti D."/>
            <person name="Mohd Noor M.I."/>
            <person name="Ong R.C."/>
            <person name="Putra M."/>
            <person name="Sireger I.Z."/>
            <person name="Indrioko S."/>
            <person name="Kosugi Y."/>
            <person name="Izuno A."/>
            <person name="Isagi Y."/>
            <person name="Lee S.L."/>
            <person name="Shimizu K.K."/>
        </authorList>
    </citation>
    <scope>NUCLEOTIDE SEQUENCE [LARGE SCALE GENOMIC DNA]</scope>
    <source>
        <strain evidence="7">214</strain>
    </source>
</reference>
<feature type="compositionally biased region" description="Gly residues" evidence="3">
    <location>
        <begin position="101"/>
        <end position="117"/>
    </location>
</feature>
<feature type="compositionally biased region" description="Basic and acidic residues" evidence="3">
    <location>
        <begin position="1"/>
        <end position="13"/>
    </location>
</feature>
<feature type="short sequence motif" description="FFD box" evidence="1">
    <location>
        <begin position="52"/>
        <end position="67"/>
    </location>
</feature>
<dbReference type="SMART" id="SM01199">
    <property type="entry name" value="FDF"/>
    <property type="match status" value="1"/>
</dbReference>
<dbReference type="InterPro" id="IPR019050">
    <property type="entry name" value="FDF_dom"/>
</dbReference>
<comment type="caution">
    <text evidence="7">The sequence shown here is derived from an EMBL/GenBank/DDBJ whole genome shotgun (WGS) entry which is preliminary data.</text>
</comment>
<evidence type="ECO:0000259" key="6">
    <source>
        <dbReference type="PROSITE" id="PS51536"/>
    </source>
</evidence>
<dbReference type="PANTHER" id="PTHR13586">
    <property type="entry name" value="SCD6 PROTEIN-RELATED"/>
    <property type="match status" value="1"/>
</dbReference>
<feature type="short sequence motif" description="TFG box" evidence="2">
    <location>
        <begin position="74"/>
        <end position="94"/>
    </location>
</feature>
<feature type="compositionally biased region" description="Acidic residues" evidence="3">
    <location>
        <begin position="31"/>
        <end position="43"/>
    </location>
</feature>
<evidence type="ECO:0000313" key="7">
    <source>
        <dbReference type="EMBL" id="GKU90409.1"/>
    </source>
</evidence>
<dbReference type="InterPro" id="IPR025768">
    <property type="entry name" value="TFG_box"/>
</dbReference>
<evidence type="ECO:0000259" key="4">
    <source>
        <dbReference type="PROSITE" id="PS51512"/>
    </source>
</evidence>
<feature type="compositionally biased region" description="Polar residues" evidence="3">
    <location>
        <begin position="65"/>
        <end position="75"/>
    </location>
</feature>
<sequence>MAMNEKFNKDEVWGHLGKSNKSNSKDKEGEASDEDDYEDEYDAELPKIDVKPMYNKDDFFDSLSCNALDNDSQNGRPRFSEQRKIDTETFGDFSRHHGGRGGRGPGRGGRSRGGYYGRGYGHYGYANRGRGRAMSSRAS</sequence>
<dbReference type="Proteomes" id="UP001054252">
    <property type="component" value="Unassembled WGS sequence"/>
</dbReference>
<dbReference type="AlphaFoldDB" id="A0AAV5HWR0"/>
<feature type="domain" description="DFDF" evidence="4">
    <location>
        <begin position="1"/>
        <end position="22"/>
    </location>
</feature>
<feature type="region of interest" description="Disordered" evidence="3">
    <location>
        <begin position="65"/>
        <end position="117"/>
    </location>
</feature>
<feature type="domain" description="FFD box profile" evidence="5">
    <location>
        <begin position="52"/>
        <end position="67"/>
    </location>
</feature>
<name>A0AAV5HWR0_9ROSI</name>
<organism evidence="7 8">
    <name type="scientific">Rubroshorea leprosula</name>
    <dbReference type="NCBI Taxonomy" id="152421"/>
    <lineage>
        <taxon>Eukaryota</taxon>
        <taxon>Viridiplantae</taxon>
        <taxon>Streptophyta</taxon>
        <taxon>Embryophyta</taxon>
        <taxon>Tracheophyta</taxon>
        <taxon>Spermatophyta</taxon>
        <taxon>Magnoliopsida</taxon>
        <taxon>eudicotyledons</taxon>
        <taxon>Gunneridae</taxon>
        <taxon>Pentapetalae</taxon>
        <taxon>rosids</taxon>
        <taxon>malvids</taxon>
        <taxon>Malvales</taxon>
        <taxon>Dipterocarpaceae</taxon>
        <taxon>Rubroshorea</taxon>
    </lineage>
</organism>
<dbReference type="InterPro" id="IPR025762">
    <property type="entry name" value="DFDF"/>
</dbReference>
<feature type="region of interest" description="Disordered" evidence="3">
    <location>
        <begin position="1"/>
        <end position="49"/>
    </location>
</feature>
<dbReference type="Pfam" id="PF09532">
    <property type="entry name" value="FDF"/>
    <property type="match status" value="1"/>
</dbReference>
<evidence type="ECO:0000256" key="1">
    <source>
        <dbReference type="PROSITE-ProRule" id="PRU00846"/>
    </source>
</evidence>